<evidence type="ECO:0000313" key="1">
    <source>
        <dbReference type="EMBL" id="AYV78219.1"/>
    </source>
</evidence>
<protein>
    <submittedName>
        <fullName evidence="1">Uncharacterized protein</fullName>
    </submittedName>
</protein>
<proteinExistence type="predicted"/>
<sequence>MSASKISEEEIRETLYNTMLEIALKYNKTDFTNQLTKNFETRQNALRKLISETIIEICKSAKSNGIPTIRNNTVTELNVHPNFVELFIGLNKLRQSKNQIEYNTILSHMIIMIEKKDIFKVIIEQFIKFYLESQKESKTVSVELIRATFYNMMVEQVLVGNTINKQALEDQESFIFYDLSAYVIIESILLSKKYNGILLQGNSIVIEETCPDEYKKFYKMLINLKNKMIEMKLNDDEMTLIKLNSSSNPEVVIPPELIKLKTPYIISLISIIKDMAIQISQIPYFRSIIDSVIKYCIDAM</sequence>
<organism evidence="1">
    <name type="scientific">Edafosvirus sp</name>
    <dbReference type="NCBI Taxonomy" id="2487765"/>
    <lineage>
        <taxon>Viruses</taxon>
        <taxon>Varidnaviria</taxon>
        <taxon>Bamfordvirae</taxon>
        <taxon>Nucleocytoviricota</taxon>
        <taxon>Megaviricetes</taxon>
        <taxon>Imitervirales</taxon>
        <taxon>Mimiviridae</taxon>
        <taxon>Klosneuvirinae</taxon>
    </lineage>
</organism>
<name>A0A3G4ZXS1_9VIRU</name>
<dbReference type="EMBL" id="MK072072">
    <property type="protein sequence ID" value="AYV78219.1"/>
    <property type="molecule type" value="Genomic_DNA"/>
</dbReference>
<accession>A0A3G4ZXS1</accession>
<gene>
    <name evidence="1" type="ORF">Edafosvirus7_11</name>
</gene>
<reference evidence="1" key="1">
    <citation type="submission" date="2018-10" db="EMBL/GenBank/DDBJ databases">
        <title>Hidden diversity of soil giant viruses.</title>
        <authorList>
            <person name="Schulz F."/>
            <person name="Alteio L."/>
            <person name="Goudeau D."/>
            <person name="Ryan E.M."/>
            <person name="Malmstrom R.R."/>
            <person name="Blanchard J."/>
            <person name="Woyke T."/>
        </authorList>
    </citation>
    <scope>NUCLEOTIDE SEQUENCE</scope>
    <source>
        <strain evidence="1">EDV1</strain>
    </source>
</reference>